<dbReference type="RefSeq" id="WP_070086086.1">
    <property type="nucleotide sequence ID" value="NZ_JANHKT010000016.1"/>
</dbReference>
<evidence type="ECO:0000313" key="1">
    <source>
        <dbReference type="EMBL" id="ORL67356.1"/>
    </source>
</evidence>
<proteinExistence type="predicted"/>
<dbReference type="AlphaFoldDB" id="A0A1X1A601"/>
<name>A0A1X1A601_PSEPU</name>
<evidence type="ECO:0000313" key="2">
    <source>
        <dbReference type="Proteomes" id="UP000193675"/>
    </source>
</evidence>
<reference evidence="1 2" key="1">
    <citation type="submission" date="2017-04" db="EMBL/GenBank/DDBJ databases">
        <title>Presence of VIM-2 positive Pseudomonas species in chickens and their surrounding environment.</title>
        <authorList>
            <person name="Zhang R."/>
        </authorList>
    </citation>
    <scope>NUCLEOTIDE SEQUENCE [LARGE SCALE GENOMIC DNA]</scope>
    <source>
        <strain evidence="1 2">DZ-C18</strain>
    </source>
</reference>
<comment type="caution">
    <text evidence="1">The sequence shown here is derived from an EMBL/GenBank/DDBJ whole genome shotgun (WGS) entry which is preliminary data.</text>
</comment>
<gene>
    <name evidence="1" type="ORF">B7H17_03310</name>
</gene>
<protein>
    <submittedName>
        <fullName evidence="1">Uncharacterized protein</fullName>
    </submittedName>
</protein>
<sequence>MNEKLRFKSEPCRPAVTSDELKLFARGAFEDAQNLDQPLSLPQAAIHGKPTETILFRCTKQDFDEITFVFERINVKSRQKLIESVLLPEIRRLAKLLQGLDQG</sequence>
<organism evidence="1 2">
    <name type="scientific">Pseudomonas putida</name>
    <name type="common">Arthrobacter siderocapsulatus</name>
    <dbReference type="NCBI Taxonomy" id="303"/>
    <lineage>
        <taxon>Bacteria</taxon>
        <taxon>Pseudomonadati</taxon>
        <taxon>Pseudomonadota</taxon>
        <taxon>Gammaproteobacteria</taxon>
        <taxon>Pseudomonadales</taxon>
        <taxon>Pseudomonadaceae</taxon>
        <taxon>Pseudomonas</taxon>
    </lineage>
</organism>
<dbReference type="Proteomes" id="UP000193675">
    <property type="component" value="Unassembled WGS sequence"/>
</dbReference>
<dbReference type="EMBL" id="NBWC01000003">
    <property type="protein sequence ID" value="ORL67356.1"/>
    <property type="molecule type" value="Genomic_DNA"/>
</dbReference>
<accession>A0A1X1A601</accession>